<dbReference type="Gene3D" id="3.40.190.10">
    <property type="entry name" value="Periplasmic binding protein-like II"/>
    <property type="match status" value="2"/>
</dbReference>
<evidence type="ECO:0000313" key="4">
    <source>
        <dbReference type="Proteomes" id="UP000450676"/>
    </source>
</evidence>
<dbReference type="EMBL" id="WWCU01000010">
    <property type="protein sequence ID" value="MYN07997.1"/>
    <property type="molecule type" value="Genomic_DNA"/>
</dbReference>
<reference evidence="3 4" key="1">
    <citation type="submission" date="2019-12" db="EMBL/GenBank/DDBJ databases">
        <title>Novel species isolated from a subtropical stream in China.</title>
        <authorList>
            <person name="Lu H."/>
        </authorList>
    </citation>
    <scope>NUCLEOTIDE SEQUENCE [LARGE SCALE GENOMIC DNA]</scope>
    <source>
        <strain evidence="3 4">FT127W</strain>
    </source>
</reference>
<comment type="caution">
    <text evidence="3">The sequence shown here is derived from an EMBL/GenBank/DDBJ whole genome shotgun (WGS) entry which is preliminary data.</text>
</comment>
<evidence type="ECO:0000259" key="2">
    <source>
        <dbReference type="Pfam" id="PF09084"/>
    </source>
</evidence>
<gene>
    <name evidence="3" type="ORF">GTP77_11700</name>
</gene>
<sequence length="354" mass="39182">MDRRSLLKLAPAAAASTLALPGLVHAQGQPKVLRIASTAFAENGKASLSGTPYRVQQEGWLAGELAKRGVQLEWFPVTGDTGATMNEAFASGRIEFAAYGDLPSVILNAGGVRTQVVVPAGRGADLFLLVPTSSSARSLLDLKGKRISVHRGRPWELGLLHLIEDNRLTPRDFKLVNMDIKPGASALATGAVDGLFQLNGYPLEDKGIGRIIWSSKGQPDRKMRAELWGRRDYTRANPELAELVATAWIKAQYWAAQDENRDAVIRDGTRNGTPESVIRRTYDDPSLPWKDRWTPLYDEVVHRHYRRVVAFARSQKLIRQDLPSEELLEPRFVNAALKNLGLAQYWSASPVKRT</sequence>
<dbReference type="Proteomes" id="UP000450676">
    <property type="component" value="Unassembled WGS sequence"/>
</dbReference>
<feature type="signal peptide" evidence="1">
    <location>
        <begin position="1"/>
        <end position="26"/>
    </location>
</feature>
<dbReference type="Pfam" id="PF09084">
    <property type="entry name" value="NMT1"/>
    <property type="match status" value="1"/>
</dbReference>
<dbReference type="RefSeq" id="WP_161072335.1">
    <property type="nucleotide sequence ID" value="NZ_WWCU01000010.1"/>
</dbReference>
<dbReference type="InterPro" id="IPR015168">
    <property type="entry name" value="SsuA/THI5"/>
</dbReference>
<organism evidence="3 4">
    <name type="scientific">Pseudoduganella aquatica</name>
    <dbReference type="NCBI Taxonomy" id="2660641"/>
    <lineage>
        <taxon>Bacteria</taxon>
        <taxon>Pseudomonadati</taxon>
        <taxon>Pseudomonadota</taxon>
        <taxon>Betaproteobacteria</taxon>
        <taxon>Burkholderiales</taxon>
        <taxon>Oxalobacteraceae</taxon>
        <taxon>Telluria group</taxon>
        <taxon>Pseudoduganella</taxon>
    </lineage>
</organism>
<feature type="chain" id="PRO_5031533271" evidence="1">
    <location>
        <begin position="27"/>
        <end position="354"/>
    </location>
</feature>
<dbReference type="SUPFAM" id="SSF53850">
    <property type="entry name" value="Periplasmic binding protein-like II"/>
    <property type="match status" value="1"/>
</dbReference>
<keyword evidence="1" id="KW-0732">Signal</keyword>
<evidence type="ECO:0000313" key="3">
    <source>
        <dbReference type="EMBL" id="MYN07997.1"/>
    </source>
</evidence>
<protein>
    <submittedName>
        <fullName evidence="3">ABC transporter substrate-binding protein</fullName>
    </submittedName>
</protein>
<feature type="domain" description="SsuA/THI5-like" evidence="2">
    <location>
        <begin position="89"/>
        <end position="257"/>
    </location>
</feature>
<dbReference type="AlphaFoldDB" id="A0A7X4HCT7"/>
<evidence type="ECO:0000256" key="1">
    <source>
        <dbReference type="SAM" id="SignalP"/>
    </source>
</evidence>
<dbReference type="PANTHER" id="PTHR30024">
    <property type="entry name" value="ALIPHATIC SULFONATES-BINDING PROTEIN-RELATED"/>
    <property type="match status" value="1"/>
</dbReference>
<accession>A0A7X4HCT7</accession>
<dbReference type="PANTHER" id="PTHR30024:SF21">
    <property type="entry name" value="ABC TRANSPORTER SUBSTRATE-BINDING PROTEIN"/>
    <property type="match status" value="1"/>
</dbReference>
<keyword evidence="4" id="KW-1185">Reference proteome</keyword>
<name>A0A7X4HCT7_9BURK</name>
<proteinExistence type="predicted"/>